<evidence type="ECO:0000313" key="1">
    <source>
        <dbReference type="EMBL" id="BAN20992.1"/>
    </source>
</evidence>
<dbReference type="EMBL" id="AK417777">
    <property type="protein sequence ID" value="BAN20992.1"/>
    <property type="molecule type" value="mRNA"/>
</dbReference>
<organism evidence="1">
    <name type="scientific">Riptortus pedestris</name>
    <name type="common">Bean bug</name>
    <dbReference type="NCBI Taxonomy" id="329032"/>
    <lineage>
        <taxon>Eukaryota</taxon>
        <taxon>Metazoa</taxon>
        <taxon>Ecdysozoa</taxon>
        <taxon>Arthropoda</taxon>
        <taxon>Hexapoda</taxon>
        <taxon>Insecta</taxon>
        <taxon>Pterygota</taxon>
        <taxon>Neoptera</taxon>
        <taxon>Paraneoptera</taxon>
        <taxon>Hemiptera</taxon>
        <taxon>Heteroptera</taxon>
        <taxon>Panheteroptera</taxon>
        <taxon>Pentatomomorpha</taxon>
        <taxon>Coreoidea</taxon>
        <taxon>Alydidae</taxon>
        <taxon>Riptortus</taxon>
    </lineage>
</organism>
<name>R4WST6_RIPPE</name>
<accession>R4WST6</accession>
<sequence>MCKSEVPSTPVAAARPVQTILHSIPNYNVSAMRPWRPSILRLVSPNAVINLNEHWEFFKTILTEDGRYRETPLAPTSEAQAAPDATEK</sequence>
<protein>
    <submittedName>
        <fullName evidence="1">Unkown protein</fullName>
    </submittedName>
</protein>
<dbReference type="AlphaFoldDB" id="R4WST6"/>
<reference evidence="1" key="1">
    <citation type="journal article" date="2013" name="PLoS ONE">
        <title>Gene expression in gut symbiotic organ of stinkbug affected by extracellular bacterial symbiont.</title>
        <authorList>
            <person name="Futahashi R."/>
            <person name="Tanaka K."/>
            <person name="Tanahashi M."/>
            <person name="Nikoh N."/>
            <person name="Kikuchi Y."/>
            <person name="Lee B.L."/>
            <person name="Fukatsu T."/>
        </authorList>
    </citation>
    <scope>NUCLEOTIDE SEQUENCE</scope>
    <source>
        <tissue evidence="1">Midgut</tissue>
    </source>
</reference>
<proteinExistence type="evidence at transcript level"/>